<gene>
    <name evidence="1" type="ORF">KIL84_014040</name>
</gene>
<keyword evidence="2" id="KW-1185">Reference proteome</keyword>
<dbReference type="AlphaFoldDB" id="A0A9D3WYS6"/>
<evidence type="ECO:0000313" key="1">
    <source>
        <dbReference type="EMBL" id="KAH1169450.1"/>
    </source>
</evidence>
<proteinExistence type="predicted"/>
<protein>
    <submittedName>
        <fullName evidence="1">Uncharacterized protein</fullName>
    </submittedName>
</protein>
<comment type="caution">
    <text evidence="1">The sequence shown here is derived from an EMBL/GenBank/DDBJ whole genome shotgun (WGS) entry which is preliminary data.</text>
</comment>
<organism evidence="1 2">
    <name type="scientific">Mauremys mutica</name>
    <name type="common">yellowpond turtle</name>
    <dbReference type="NCBI Taxonomy" id="74926"/>
    <lineage>
        <taxon>Eukaryota</taxon>
        <taxon>Metazoa</taxon>
        <taxon>Chordata</taxon>
        <taxon>Craniata</taxon>
        <taxon>Vertebrata</taxon>
        <taxon>Euteleostomi</taxon>
        <taxon>Archelosauria</taxon>
        <taxon>Testudinata</taxon>
        <taxon>Testudines</taxon>
        <taxon>Cryptodira</taxon>
        <taxon>Durocryptodira</taxon>
        <taxon>Testudinoidea</taxon>
        <taxon>Geoemydidae</taxon>
        <taxon>Geoemydinae</taxon>
        <taxon>Mauremys</taxon>
    </lineage>
</organism>
<dbReference type="EMBL" id="JAHDVG010000485">
    <property type="protein sequence ID" value="KAH1169450.1"/>
    <property type="molecule type" value="Genomic_DNA"/>
</dbReference>
<dbReference type="Proteomes" id="UP000827986">
    <property type="component" value="Unassembled WGS sequence"/>
</dbReference>
<reference evidence="1" key="1">
    <citation type="submission" date="2021-09" db="EMBL/GenBank/DDBJ databases">
        <title>The genome of Mauremys mutica provides insights into the evolution of semi-aquatic lifestyle.</title>
        <authorList>
            <person name="Gong S."/>
            <person name="Gao Y."/>
        </authorList>
    </citation>
    <scope>NUCLEOTIDE SEQUENCE</scope>
    <source>
        <strain evidence="1">MM-2020</strain>
        <tissue evidence="1">Muscle</tissue>
    </source>
</reference>
<evidence type="ECO:0000313" key="2">
    <source>
        <dbReference type="Proteomes" id="UP000827986"/>
    </source>
</evidence>
<name>A0A9D3WYS6_9SAUR</name>
<accession>A0A9D3WYS6</accession>
<sequence>MNELSNLSSQVKIKLNDAFLEAPEALDSVASDNEDEPDPCCFCSMLVQIIDEENEDDGYMDLRRRLGME</sequence>